<evidence type="ECO:0000313" key="2">
    <source>
        <dbReference type="EMBL" id="GMB87439.1"/>
    </source>
</evidence>
<protein>
    <recommendedName>
        <fullName evidence="1">CMP/dCMP-type deaminase domain-containing protein</fullName>
    </recommendedName>
</protein>
<dbReference type="Proteomes" id="UP001165243">
    <property type="component" value="Unassembled WGS sequence"/>
</dbReference>
<dbReference type="Gene3D" id="3.40.140.10">
    <property type="entry name" value="Cytidine Deaminase, domain 2"/>
    <property type="match status" value="1"/>
</dbReference>
<evidence type="ECO:0000259" key="1">
    <source>
        <dbReference type="PROSITE" id="PS51747"/>
    </source>
</evidence>
<organism evidence="2 3">
    <name type="scientific">Lactobacillus delbrueckii subsp. bulgaricus</name>
    <dbReference type="NCBI Taxonomy" id="1585"/>
    <lineage>
        <taxon>Bacteria</taxon>
        <taxon>Bacillati</taxon>
        <taxon>Bacillota</taxon>
        <taxon>Bacilli</taxon>
        <taxon>Lactobacillales</taxon>
        <taxon>Lactobacillaceae</taxon>
        <taxon>Lactobacillus</taxon>
    </lineage>
</organism>
<gene>
    <name evidence="2" type="ORF">ME0900_18130</name>
</gene>
<name>A0AAV5PHF4_LACDE</name>
<proteinExistence type="predicted"/>
<dbReference type="InterPro" id="IPR016193">
    <property type="entry name" value="Cytidine_deaminase-like"/>
</dbReference>
<dbReference type="Pfam" id="PF00383">
    <property type="entry name" value="dCMP_cyt_deam_1"/>
    <property type="match status" value="1"/>
</dbReference>
<dbReference type="GO" id="GO:0003824">
    <property type="term" value="F:catalytic activity"/>
    <property type="evidence" value="ECO:0007669"/>
    <property type="project" value="InterPro"/>
</dbReference>
<evidence type="ECO:0000313" key="3">
    <source>
        <dbReference type="Proteomes" id="UP001165243"/>
    </source>
</evidence>
<reference evidence="2" key="1">
    <citation type="submission" date="2023-04" db="EMBL/GenBank/DDBJ databases">
        <title>Draft genome sequences of Lactobacillus delbrueckii subsp. bulgaricus ME-900 and ME-901 with improved acid tolerance.</title>
        <authorList>
            <person name="Ishida T."/>
            <person name="Yamamoto E."/>
            <person name="Koizumi A."/>
            <person name="Fujiwara S."/>
            <person name="Makino S."/>
            <person name="Kano H."/>
            <person name="Kimura K."/>
        </authorList>
    </citation>
    <scope>NUCLEOTIDE SEQUENCE</scope>
    <source>
        <strain evidence="2">ME-900</strain>
    </source>
</reference>
<dbReference type="EMBL" id="BSWK01000052">
    <property type="protein sequence ID" value="GMB87439.1"/>
    <property type="molecule type" value="Genomic_DNA"/>
</dbReference>
<dbReference type="PROSITE" id="PS51747">
    <property type="entry name" value="CYT_DCMP_DEAMINASES_2"/>
    <property type="match status" value="1"/>
</dbReference>
<sequence>MTPEQLSNSTIYVTLEPCCHYGKQPPCTQLIIDSGIKRVVVGATDPHSLVTGKGIAALRQAGLEVSTGLLAKEASQLNDHYNYFYQTGLPYVTLKQAMTLDHMLATK</sequence>
<comment type="caution">
    <text evidence="2">The sequence shown here is derived from an EMBL/GenBank/DDBJ whole genome shotgun (WGS) entry which is preliminary data.</text>
</comment>
<dbReference type="AlphaFoldDB" id="A0AAV5PHF4"/>
<dbReference type="InterPro" id="IPR002125">
    <property type="entry name" value="CMP_dCMP_dom"/>
</dbReference>
<accession>A0AAV5PHF4</accession>
<feature type="domain" description="CMP/dCMP-type deaminase" evidence="1">
    <location>
        <begin position="1"/>
        <end position="66"/>
    </location>
</feature>
<dbReference type="SUPFAM" id="SSF53927">
    <property type="entry name" value="Cytidine deaminase-like"/>
    <property type="match status" value="1"/>
</dbReference>